<dbReference type="InterPro" id="IPR014030">
    <property type="entry name" value="Ketoacyl_synth_N"/>
</dbReference>
<accession>G7ZC09</accession>
<dbReference type="PANTHER" id="PTHR43074">
    <property type="entry name" value="OMEGA-3 POLYUNSATURATED FATTY ACID SYNTHASE PFAB-RELATED"/>
    <property type="match status" value="1"/>
</dbReference>
<organism evidence="13 14">
    <name type="scientific">Azospirillum lipoferum (strain 4B)</name>
    <dbReference type="NCBI Taxonomy" id="862719"/>
    <lineage>
        <taxon>Bacteria</taxon>
        <taxon>Pseudomonadati</taxon>
        <taxon>Pseudomonadota</taxon>
        <taxon>Alphaproteobacteria</taxon>
        <taxon>Rhodospirillales</taxon>
        <taxon>Azospirillaceae</taxon>
        <taxon>Azospirillum</taxon>
    </lineage>
</organism>
<dbReference type="GO" id="GO:0019171">
    <property type="term" value="F:(3R)-hydroxyacyl-[acyl-carrier-protein] dehydratase activity"/>
    <property type="evidence" value="ECO:0007669"/>
    <property type="project" value="InterPro"/>
</dbReference>
<dbReference type="SMART" id="SM00827">
    <property type="entry name" value="PKS_AT"/>
    <property type="match status" value="1"/>
</dbReference>
<keyword evidence="13" id="KW-0614">Plasmid</keyword>
<dbReference type="InterPro" id="IPR052568">
    <property type="entry name" value="PKS-FAS_Synthase"/>
</dbReference>
<evidence type="ECO:0000256" key="9">
    <source>
        <dbReference type="ARBA" id="ARBA00023160"/>
    </source>
</evidence>
<dbReference type="InterPro" id="IPR014031">
    <property type="entry name" value="Ketoacyl_synth_C"/>
</dbReference>
<dbReference type="RefSeq" id="WP_014188491.1">
    <property type="nucleotide sequence ID" value="NC_016585.1"/>
</dbReference>
<keyword evidence="3" id="KW-0596">Phosphopantetheine</keyword>
<keyword evidence="9" id="KW-0275">Fatty acid biosynthesis</keyword>
<dbReference type="OrthoDB" id="9778690at2"/>
<dbReference type="SUPFAM" id="SSF53901">
    <property type="entry name" value="Thiolase-like"/>
    <property type="match status" value="2"/>
</dbReference>
<dbReference type="GO" id="GO:0004315">
    <property type="term" value="F:3-oxoacyl-[acyl-carrier-protein] synthase activity"/>
    <property type="evidence" value="ECO:0007669"/>
    <property type="project" value="InterPro"/>
</dbReference>
<dbReference type="Pfam" id="PF07977">
    <property type="entry name" value="FabA"/>
    <property type="match status" value="4"/>
</dbReference>
<dbReference type="SUPFAM" id="SSF69593">
    <property type="entry name" value="Glycerol-3-phosphate (1)-acyltransferase"/>
    <property type="match status" value="1"/>
</dbReference>
<dbReference type="SMART" id="SM00825">
    <property type="entry name" value="PKS_KS"/>
    <property type="match status" value="1"/>
</dbReference>
<comment type="similarity">
    <text evidence="2">Belongs to the thioester dehydratase family. FabA subfamily.</text>
</comment>
<geneLocation type="plasmid" evidence="13 14">
    <name>AZO_p1</name>
</geneLocation>
<dbReference type="Pfam" id="PF02801">
    <property type="entry name" value="Ketoacyl-synt_C"/>
    <property type="match status" value="1"/>
</dbReference>
<evidence type="ECO:0000256" key="3">
    <source>
        <dbReference type="ARBA" id="ARBA00022450"/>
    </source>
</evidence>
<evidence type="ECO:0000256" key="6">
    <source>
        <dbReference type="ARBA" id="ARBA00022679"/>
    </source>
</evidence>
<dbReference type="HOGENOM" id="CLU_000022_30_0_5"/>
<dbReference type="SMART" id="SM00563">
    <property type="entry name" value="PlsC"/>
    <property type="match status" value="1"/>
</dbReference>
<dbReference type="InterPro" id="IPR018201">
    <property type="entry name" value="Ketoacyl_synth_AS"/>
</dbReference>
<dbReference type="PROSITE" id="PS52004">
    <property type="entry name" value="KS3_2"/>
    <property type="match status" value="1"/>
</dbReference>
<dbReference type="UniPathway" id="UPA00094"/>
<dbReference type="Pfam" id="PF01553">
    <property type="entry name" value="Acyltransferase"/>
    <property type="match status" value="1"/>
</dbReference>
<keyword evidence="7" id="KW-0276">Fatty acid metabolism</keyword>
<dbReference type="GO" id="GO:0006633">
    <property type="term" value="P:fatty acid biosynthetic process"/>
    <property type="evidence" value="ECO:0007669"/>
    <property type="project" value="UniProtKB-UniPathway"/>
</dbReference>
<dbReference type="InterPro" id="IPR016039">
    <property type="entry name" value="Thiolase-like"/>
</dbReference>
<dbReference type="KEGG" id="ali:AZOLI_p10840"/>
<keyword evidence="6 11" id="KW-0808">Transferase</keyword>
<dbReference type="InterPro" id="IPR020807">
    <property type="entry name" value="PKS_DH"/>
</dbReference>
<dbReference type="Gene3D" id="3.10.129.110">
    <property type="entry name" value="Polyketide synthase dehydratase"/>
    <property type="match status" value="1"/>
</dbReference>
<evidence type="ECO:0000313" key="14">
    <source>
        <dbReference type="Proteomes" id="UP000005667"/>
    </source>
</evidence>
<keyword evidence="5" id="KW-0597">Phosphoprotein</keyword>
<name>G7ZC09_AZOL4</name>
<evidence type="ECO:0000256" key="10">
    <source>
        <dbReference type="ARBA" id="ARBA00023239"/>
    </source>
</evidence>
<sequence>MSRFPPIAIVGHGCVLPGALGPAELWQAVVEGRDLLRPVPPGVWRVDTAKALSPQAPERSVTDRGGYVQGFDAVFDPGGFACPADELAGLDPLVLWLVHCGREALREAGLDIAPRGRCGLIAGNLSYPTASLSAYAEAIWLDRERPKPANRFSSGLPAQLAARALGLRGPAFCLDAACASSLYAVKLACDQLHDGHADLMIAAGVNRGDDLFLHMGFTALNALSPTGRSRPFHREADGLIPAEGAACAVLKRLDDAVRDGNRILGVILGVGLSNDGRSRGFLVPDAGGQERAMAAAYAQAGFGPDSVSLVECHATGTALGDATEIASMGRVFAGLRDVPIGSLKSNLGHLIAAAGLAGMVKVIQAMAAGIRPPTLHADAAPLDVIGPSPFRLLHRAEPWEAEGPRRAGISAFGFGGNNAHLLLEEWRPAAVSVPVAVAPPPLRVAVVGLSVVTAADDFAAALAAAPASGDAPRALDSIALDLAATRFPPADLQHALPQQLLAMKAVARAVADAPALPATTTGVLMGMGCDAEVARRGLGVRLADLCGPDASVDLGPPLNAAGVIGTMPNIVANRFNAQFDWRGPSYSVSAEELSGLAGLRIAARALVTGELDAAVVGAVDLSCEPVHRSALAALRPDLDTPGDAAVVLVLRRVECAEAAGEPIYAILDLSSAAQGEFTIAGPQGASPVTRRFGHAHAASGLLHVAAAIVACRGRMKPGDGAAQPWLDSGRLRARVRVEALGEAADGLLVDSGSIAEPALPPPATRLRWFAAGSRAELCARIRCGEDGGQGPVRLAFACPAGKEAETLSRALALAEGREAAADGIHFGERPLGGGLALIFTGAAAAYEGMGRELFLSMPDVGRSVTARFPILAHAADRLYGSAEPLDAMAQLQTCALICQTHAEVSRGVLGLRPDAVMGLSSGETNALFAAGVWSDMGAMFAEIDASGIYGRHLTGDCLAAAQSWGQAHAADWRNWRLLAPVGEVEAALEGLPRVSITIINAPQDCVIGGDAESCRQAIARIGGSRALPLGQDMVVHCAEMEPCGPVWRRIHSRITTPPEGIAVYANAFGEAYRPSMELCAEALTRQALERVDFPRTIRRAHDDGLRIFVEHGPRNALTRSIAATLAGREHLAVSLDHPGRAPLEQLAHVAAELFAAGQEPAMAEVARRLERRTAAPPAQPLTFAAHAAPVAVVLGQPMPPAPPLPPVADLPPPDLAARRPLDEAPEPVVVPEPEVVLATPVADSPIARILARTAELHTGYLTTASELHRTYLQGFGVPTPGALPLLPALPLPGGEKGLSHPDRPLWNRAQLEILASGKVSDIFGPLFARQDGYARQVRMPEPPLLLVDRVVSITGEPGSMGLGSIVTETDVTPDSWYLHNDRMPVGLAIESGQADLLLVSWLGADFRNRGERVYRLLGCEMTYHEGGLPKVGDTLRYDIHIDGHARMGEVGLFFFHYDCRIGDRLVLSVRNGQAGFFTDHELANSGGVLWSAEEDRPKDGARLDPLPCPSRHRAFTAEQLDLWTAGRAFACFGAGFELAGSHQRTPAIPQGRMRLIDSVSVFEPQGGPWGRGYLRAESHVPADAWFYAGHFKNDPCMPGTLMAEGAVQAVATFMAAGGFTIGRDSWRFEPVPDEPARFVCRGQVIPDASHHLVYEVFVEEIEDGPTPIVRAALLCSADGFKVFHCRAFAVRMVPDWPLGHGRHALPALAEALRIVGTRGDVRGDYEALLACAWGAPSLAFGSMYARFDAGRVPRLPGLPYHFMTSVVSVNCPAGEPTVGGTLLVDYEVEPEAWYFARNAAPVMPFCVLMEVLLQPCGWLASYMGFALASTEDLAIRNLDGDAARVMSEVTPADARIRTEATLTRFSRAGGITLIAFKVRAWVDDRPLMELETSFGFFASAALAKQNGLPPLPADDARGIPPATPVVEPRGAKLADGMLSMVDEVTGWWPQGGAGGLGLIRGRQLVDPESWYFKAHFFQDPVQPGSLGVEALLQLLERAMVLAGLDTELPAPRFEGAALDVALRWKYRGQVVPTNRTVTTEIEILRIERDERGILAVARGSLWADDLRIYEVDGLAARLVSGEGGNGGGVRLDLDSAPWLGDHRPTHTAAAVPLTCLADIMAAAAHGACVVALEDVRVQRWATVPVTLVPEVEPDGRVTLRDEGGILATGRVIRADAWPVPPQPFAPLEDARPSPCPYAAAELFHGPAFQILSGLQVGSRGASADLDAVKAARVPGPIGPALLDAGLHATPRHAPELWWGNRAAGMLAYPSTIERLSFFGPTPRDGMVRIEVRALPLDPQGRARSRLQWIADGRVWAEMELADVLFPKGALGKAPALARQAFLRDRKAAPGVRLSRADNGASRLSAREVAASNWLPGTLESLYGVAGNPSDMARAIAAKEHAAAQFGVHPGAVTVEGDVARCPGAPLNPVPLSVTRDGSDWVVSGELSAGPDIAPLKTFWRSRLGAADWPVEDLFAALAGEFVGQVRVAEPEQLAPIRERGALFLGNHQVAVESLTFTLVAAALTGRPILTVAKAEHRNTWLGSLLALSGSAPGARLPQMMLLFDREDPAAMLGLMEQAREAVKHQSMSIMVHAEGTRSLSCRTPVSRLSGVFLDLAAKLEVPIVPVHFAGALPVDPAPERLDFPLGFARQDIHIGAPLWPEDLASLPLAERKRAVLDAINGTGPALATERPNEPRPESEEAARRIAATQGLGLPRAAILQAVSNAVPSDRPLSRLARSIAAGEGAEEADPWLSALAGWFRTQ</sequence>
<keyword evidence="14" id="KW-1185">Reference proteome</keyword>
<dbReference type="Gene3D" id="3.40.366.10">
    <property type="entry name" value="Malonyl-Coenzyme A Acyl Carrier Protein, domain 2"/>
    <property type="match status" value="1"/>
</dbReference>
<dbReference type="InterPro" id="IPR014043">
    <property type="entry name" value="Acyl_transferase_dom"/>
</dbReference>
<evidence type="ECO:0000256" key="11">
    <source>
        <dbReference type="RuleBase" id="RU003694"/>
    </source>
</evidence>
<comment type="similarity">
    <text evidence="11">Belongs to the thiolase-like superfamily. Beta-ketoacyl-ACP synthases family.</text>
</comment>
<dbReference type="Gene3D" id="3.30.70.250">
    <property type="entry name" value="Malonyl-CoA ACP transacylase, ACP-binding"/>
    <property type="match status" value="1"/>
</dbReference>
<dbReference type="Gene3D" id="3.10.129.10">
    <property type="entry name" value="Hotdog Thioesterase"/>
    <property type="match status" value="4"/>
</dbReference>
<dbReference type="InterPro" id="IPR016035">
    <property type="entry name" value="Acyl_Trfase/lysoPLipase"/>
</dbReference>
<feature type="domain" description="Ketosynthase family 3 (KS3)" evidence="12">
    <location>
        <begin position="4"/>
        <end position="425"/>
    </location>
</feature>
<dbReference type="InterPro" id="IPR042104">
    <property type="entry name" value="PKS_dehydratase_sf"/>
</dbReference>
<dbReference type="CDD" id="cd01287">
    <property type="entry name" value="FabA"/>
    <property type="match status" value="1"/>
</dbReference>
<keyword evidence="4" id="KW-0444">Lipid biosynthesis</keyword>
<dbReference type="Proteomes" id="UP000005667">
    <property type="component" value="Plasmid AZO_p1"/>
</dbReference>
<protein>
    <submittedName>
        <fullName evidence="13">Beta-ketoacyl synthase</fullName>
    </submittedName>
</protein>
<evidence type="ECO:0000256" key="5">
    <source>
        <dbReference type="ARBA" id="ARBA00022553"/>
    </source>
</evidence>
<dbReference type="InterPro" id="IPR002123">
    <property type="entry name" value="Plipid/glycerol_acylTrfase"/>
</dbReference>
<dbReference type="PROSITE" id="PS00606">
    <property type="entry name" value="KS3_1"/>
    <property type="match status" value="1"/>
</dbReference>
<evidence type="ECO:0000256" key="7">
    <source>
        <dbReference type="ARBA" id="ARBA00022832"/>
    </source>
</evidence>
<comment type="pathway">
    <text evidence="1">Lipid metabolism; fatty acid biosynthesis.</text>
</comment>
<evidence type="ECO:0000256" key="4">
    <source>
        <dbReference type="ARBA" id="ARBA00022516"/>
    </source>
</evidence>
<dbReference type="InterPro" id="IPR029069">
    <property type="entry name" value="HotDog_dom_sf"/>
</dbReference>
<dbReference type="InterPro" id="IPR001227">
    <property type="entry name" value="Ac_transferase_dom_sf"/>
</dbReference>
<evidence type="ECO:0000256" key="1">
    <source>
        <dbReference type="ARBA" id="ARBA00005194"/>
    </source>
</evidence>
<evidence type="ECO:0000256" key="2">
    <source>
        <dbReference type="ARBA" id="ARBA00006714"/>
    </source>
</evidence>
<dbReference type="CDD" id="cd00833">
    <property type="entry name" value="PKS"/>
    <property type="match status" value="1"/>
</dbReference>
<proteinExistence type="inferred from homology"/>
<dbReference type="EMBL" id="FQ311869">
    <property type="protein sequence ID" value="CBS89038.1"/>
    <property type="molecule type" value="Genomic_DNA"/>
</dbReference>
<dbReference type="SMART" id="SM00826">
    <property type="entry name" value="PKS_DH"/>
    <property type="match status" value="1"/>
</dbReference>
<dbReference type="InterPro" id="IPR020841">
    <property type="entry name" value="PKS_Beta-ketoAc_synthase_dom"/>
</dbReference>
<dbReference type="CDD" id="cd07989">
    <property type="entry name" value="LPLAT_AGPAT-like"/>
    <property type="match status" value="1"/>
</dbReference>
<dbReference type="Pfam" id="PF00109">
    <property type="entry name" value="ketoacyl-synt"/>
    <property type="match status" value="2"/>
</dbReference>
<dbReference type="SUPFAM" id="SSF52151">
    <property type="entry name" value="FabD/lysophospholipase-like"/>
    <property type="match status" value="1"/>
</dbReference>
<evidence type="ECO:0000313" key="13">
    <source>
        <dbReference type="EMBL" id="CBS89038.1"/>
    </source>
</evidence>
<dbReference type="Gene3D" id="3.40.47.10">
    <property type="match status" value="2"/>
</dbReference>
<keyword evidence="8" id="KW-0443">Lipid metabolism</keyword>
<dbReference type="PANTHER" id="PTHR43074:SF1">
    <property type="entry name" value="BETA-KETOACYL SYNTHASE FAMILY PROTEIN-RELATED"/>
    <property type="match status" value="1"/>
</dbReference>
<reference evidence="14" key="1">
    <citation type="journal article" date="2011" name="PLoS Genet.">
        <title>Azospirillum genomes reveal transition of bacteria from aquatic to terrestrial environments.</title>
        <authorList>
            <person name="Wisniewski-Dye F."/>
            <person name="Borziak K."/>
            <person name="Khalsa-Moyers G."/>
            <person name="Alexandre G."/>
            <person name="Sukharnikov L.O."/>
            <person name="Wuichet K."/>
            <person name="Hurst G.B."/>
            <person name="McDonald W.H."/>
            <person name="Robertson J.S."/>
            <person name="Barbe V."/>
            <person name="Calteau A."/>
            <person name="Rouy Z."/>
            <person name="Mangenot S."/>
            <person name="Prigent-Combaret C."/>
            <person name="Normand P."/>
            <person name="Boyer M."/>
            <person name="Siguier P."/>
            <person name="Dessaux Y."/>
            <person name="Elmerich C."/>
            <person name="Condemine G."/>
            <person name="Krishnen G."/>
            <person name="Kennedy I."/>
            <person name="Paterson A.H."/>
            <person name="Gonzalez V."/>
            <person name="Mavingui P."/>
            <person name="Zhulin I.B."/>
        </authorList>
    </citation>
    <scope>NUCLEOTIDE SEQUENCE [LARGE SCALE GENOMIC DNA]</scope>
    <source>
        <strain evidence="14">4B</strain>
    </source>
</reference>
<gene>
    <name evidence="13" type="ordered locus">AZOLI_p10840</name>
</gene>
<keyword evidence="10" id="KW-0456">Lyase</keyword>
<dbReference type="InterPro" id="IPR013114">
    <property type="entry name" value="FabA_FabZ"/>
</dbReference>
<evidence type="ECO:0000259" key="12">
    <source>
        <dbReference type="PROSITE" id="PS52004"/>
    </source>
</evidence>
<dbReference type="GO" id="GO:0005737">
    <property type="term" value="C:cytoplasm"/>
    <property type="evidence" value="ECO:0007669"/>
    <property type="project" value="InterPro"/>
</dbReference>
<evidence type="ECO:0000256" key="8">
    <source>
        <dbReference type="ARBA" id="ARBA00023098"/>
    </source>
</evidence>
<dbReference type="SUPFAM" id="SSF54637">
    <property type="entry name" value="Thioesterase/thiol ester dehydrase-isomerase"/>
    <property type="match status" value="4"/>
</dbReference>
<dbReference type="InterPro" id="IPR010083">
    <property type="entry name" value="FabA"/>
</dbReference>